<dbReference type="Proteomes" id="UP000019462">
    <property type="component" value="Unassembled WGS sequence"/>
</dbReference>
<feature type="region of interest" description="Disordered" evidence="6">
    <location>
        <begin position="445"/>
        <end position="594"/>
    </location>
</feature>
<comment type="subcellular location">
    <subcellularLocation>
        <location evidence="1">Cytoplasm</location>
    </subcellularLocation>
    <subcellularLocation>
        <location evidence="5">Mitochondrion</location>
    </subcellularLocation>
</comment>
<evidence type="ECO:0000256" key="6">
    <source>
        <dbReference type="SAM" id="MobiDB-lite"/>
    </source>
</evidence>
<dbReference type="InterPro" id="IPR019004">
    <property type="entry name" value="YqeY/Aim41"/>
</dbReference>
<dbReference type="GO" id="GO:0016884">
    <property type="term" value="F:carbon-nitrogen ligase activity, with glutamine as amido-N-donor"/>
    <property type="evidence" value="ECO:0007669"/>
    <property type="project" value="UniProtKB-UniRule"/>
</dbReference>
<evidence type="ECO:0000259" key="7">
    <source>
        <dbReference type="Pfam" id="PF08938"/>
    </source>
</evidence>
<organism evidence="8 9">
    <name type="scientific">Moesziomyces aphidis</name>
    <name type="common">Pseudozyma aphidis</name>
    <dbReference type="NCBI Taxonomy" id="84754"/>
    <lineage>
        <taxon>Eukaryota</taxon>
        <taxon>Fungi</taxon>
        <taxon>Dikarya</taxon>
        <taxon>Basidiomycota</taxon>
        <taxon>Ustilaginomycotina</taxon>
        <taxon>Ustilaginomycetes</taxon>
        <taxon>Ustilaginales</taxon>
        <taxon>Ustilaginaceae</taxon>
        <taxon>Moesziomyces</taxon>
    </lineage>
</organism>
<dbReference type="PANTHER" id="PTHR28055:SF1">
    <property type="entry name" value="ALTERED INHERITANCE OF MITOCHONDRIA PROTEIN 41, MITOCHONDRIAL"/>
    <property type="match status" value="1"/>
</dbReference>
<feature type="compositionally biased region" description="Low complexity" evidence="6">
    <location>
        <begin position="493"/>
        <end position="527"/>
    </location>
</feature>
<gene>
    <name evidence="5" type="primary">AIM41</name>
    <name evidence="8" type="ORF">PaG_00988</name>
</gene>
<dbReference type="Pfam" id="PF09424">
    <property type="entry name" value="YqeY"/>
    <property type="match status" value="1"/>
</dbReference>
<comment type="similarity">
    <text evidence="5">Belongs to the AIM41 family.</text>
</comment>
<evidence type="ECO:0000256" key="1">
    <source>
        <dbReference type="ARBA" id="ARBA00004496"/>
    </source>
</evidence>
<evidence type="ECO:0000256" key="4">
    <source>
        <dbReference type="ARBA" id="ARBA00022917"/>
    </source>
</evidence>
<accession>W3VSB4</accession>
<dbReference type="HOGENOM" id="CLU_393359_0_0_1"/>
<keyword evidence="2" id="KW-0963">Cytoplasm</keyword>
<dbReference type="OrthoDB" id="538640at2759"/>
<dbReference type="Pfam" id="PF08938">
    <property type="entry name" value="HBS1_N"/>
    <property type="match status" value="1"/>
</dbReference>
<feature type="compositionally biased region" description="Low complexity" evidence="6">
    <location>
        <begin position="567"/>
        <end position="581"/>
    </location>
</feature>
<feature type="region of interest" description="Disordered" evidence="6">
    <location>
        <begin position="362"/>
        <end position="387"/>
    </location>
</feature>
<keyword evidence="3" id="KW-0378">Hydrolase</keyword>
<name>W3VSB4_MOEAP</name>
<proteinExistence type="inferred from homology"/>
<protein>
    <recommendedName>
        <fullName evidence="5">Altered inheritance of mitochondria protein 41</fullName>
    </recommendedName>
</protein>
<dbReference type="SUPFAM" id="SSF89095">
    <property type="entry name" value="GatB/YqeY motif"/>
    <property type="match status" value="1"/>
</dbReference>
<dbReference type="InterPro" id="IPR042184">
    <property type="entry name" value="YqeY/Aim41_N"/>
</dbReference>
<sequence>MPAISSREWMTLAKLEDISANQRKDLPKDQVYLRELTAEEVAYTDMGGYKGRVFERKNVKISIETVPDERPKIVETIPDHGSPKAAKPVLIDITEWRAAFQNVGSNLRPPSAFDENAINMLLRQALRNSHALRSQLPRSIEASTLRSSHPLATVPVCIRFASTEAPAAGEDAEAALLAKVKSGIKEAMKAKDSLTSTVLRSIVSEHQYSSKQKGNQVSKVSKLVTKAIKRRQDTAKQFRAAKPPREDLAEQEEKEAAVLEKFLSETKPGWEFSAASLHNMSRHRAVRNLDLDEELAEDDYYDEDPYENLSPEDNDAMIEAYSQTLDVLGPTSTNGFTEREIKDVLWDAYFDVDTAVTQLVEEKSRREAKAERERQKQAGASALPDDDGATVEAFKALSLQRDRRAEIRAGRGMSRGRAQGLRGLATGGRSGMAKRNLAGLAPDFVRDAQPPAASAPQKPLSKLSALAARSSAKRPAEAPPANAAERPRPASPAPSASSASNPAPVAGTSRPSKLAALAAARNASASSGVKPAPVQSQKAVEAVPTETAPKPLSKLQQRMAANRQQREAATPEAIEAAAAAAAEEEAQARPQTCYGSDLPISSLFPTEPSASGAHSDGRETSRAFMAPVSAIAGSAKDATDQLVAPLERLKPVPGGSPFAIYSHAAADDASPQIELVRKAFAGPSPDDVVMKAREGTRLGAK</sequence>
<evidence type="ECO:0000313" key="8">
    <source>
        <dbReference type="EMBL" id="ETS64523.1"/>
    </source>
</evidence>
<evidence type="ECO:0000256" key="5">
    <source>
        <dbReference type="RuleBase" id="RU365099"/>
    </source>
</evidence>
<dbReference type="PANTHER" id="PTHR28055">
    <property type="entry name" value="ALTERED INHERITANCE OF MITOCHONDRIA PROTEIN 41, MITOCHONDRIAL"/>
    <property type="match status" value="1"/>
</dbReference>
<feature type="compositionally biased region" description="Low complexity" evidence="6">
    <location>
        <begin position="448"/>
        <end position="470"/>
    </location>
</feature>
<dbReference type="GO" id="GO:0006412">
    <property type="term" value="P:translation"/>
    <property type="evidence" value="ECO:0007669"/>
    <property type="project" value="UniProtKB-KW"/>
</dbReference>
<keyword evidence="9" id="KW-1185">Reference proteome</keyword>
<dbReference type="AlphaFoldDB" id="W3VSB4"/>
<evidence type="ECO:0000256" key="2">
    <source>
        <dbReference type="ARBA" id="ARBA00022490"/>
    </source>
</evidence>
<dbReference type="EMBL" id="AWNI01000005">
    <property type="protein sequence ID" value="ETS64523.1"/>
    <property type="molecule type" value="Genomic_DNA"/>
</dbReference>
<comment type="caution">
    <text evidence="8">The sequence shown here is derived from an EMBL/GenBank/DDBJ whole genome shotgun (WGS) entry which is preliminary data.</text>
</comment>
<dbReference type="InterPro" id="IPR015033">
    <property type="entry name" value="HBS1-like_N"/>
</dbReference>
<dbReference type="GO" id="GO:0016787">
    <property type="term" value="F:hydrolase activity"/>
    <property type="evidence" value="ECO:0007669"/>
    <property type="project" value="UniProtKB-KW"/>
</dbReference>
<reference evidence="8 9" key="1">
    <citation type="journal article" date="2014" name="Genome Announc.">
        <title>Genome sequence of the basidiomycetous fungus Pseudozyma aphidis DSM70725, an efficient producer of biosurfactant mannosylerythritol lipids.</title>
        <authorList>
            <person name="Lorenz S."/>
            <person name="Guenther M."/>
            <person name="Grumaz C."/>
            <person name="Rupp S."/>
            <person name="Zibek S."/>
            <person name="Sohn K."/>
        </authorList>
    </citation>
    <scope>NUCLEOTIDE SEQUENCE [LARGE SCALE GENOMIC DNA]</scope>
    <source>
        <strain evidence="9">ATCC 32657 / CBS 517.83 / DSM 70725 / JCM 10318 / NBRC 10182 / NRRL Y-7954 / St-0401</strain>
    </source>
</reference>
<feature type="compositionally biased region" description="Basic and acidic residues" evidence="6">
    <location>
        <begin position="362"/>
        <end position="376"/>
    </location>
</feature>
<keyword evidence="5" id="KW-0496">Mitochondrion</keyword>
<feature type="domain" description="HBS1-like protein N-terminal" evidence="7">
    <location>
        <begin position="293"/>
        <end position="368"/>
    </location>
</feature>
<dbReference type="InterPro" id="IPR003789">
    <property type="entry name" value="Asn/Gln_tRNA_amidoTrase-B-like"/>
</dbReference>
<dbReference type="Gene3D" id="1.10.1510.10">
    <property type="entry name" value="Uncharacterised protein YqeY/AIM41 PF09424, N-terminal domain"/>
    <property type="match status" value="1"/>
</dbReference>
<keyword evidence="4" id="KW-0648">Protein biosynthesis</keyword>
<dbReference type="GO" id="GO:0005739">
    <property type="term" value="C:mitochondrion"/>
    <property type="evidence" value="ECO:0007669"/>
    <property type="project" value="UniProtKB-SubCell"/>
</dbReference>
<feature type="region of interest" description="Disordered" evidence="6">
    <location>
        <begin position="405"/>
        <end position="432"/>
    </location>
</feature>
<evidence type="ECO:0000313" key="9">
    <source>
        <dbReference type="Proteomes" id="UP000019462"/>
    </source>
</evidence>
<evidence type="ECO:0000256" key="3">
    <source>
        <dbReference type="ARBA" id="ARBA00022801"/>
    </source>
</evidence>